<reference evidence="2" key="2">
    <citation type="submission" date="2021-04" db="EMBL/GenBank/DDBJ databases">
        <authorList>
            <person name="Gilroy R."/>
        </authorList>
    </citation>
    <scope>NUCLEOTIDE SEQUENCE</scope>
    <source>
        <strain evidence="2">CHK199-9574</strain>
    </source>
</reference>
<comment type="caution">
    <text evidence="2">The sequence shown here is derived from an EMBL/GenBank/DDBJ whole genome shotgun (WGS) entry which is preliminary data.</text>
</comment>
<dbReference type="AlphaFoldDB" id="A0A9D2CFW5"/>
<keyword evidence="1" id="KW-0732">Signal</keyword>
<proteinExistence type="predicted"/>
<name>A0A9D2CFW5_9FIRM</name>
<protein>
    <recommendedName>
        <fullName evidence="4">Spi protease inhibitor domain-containing protein</fullName>
    </recommendedName>
</protein>
<organism evidence="2 3">
    <name type="scientific">Candidatus Borkfalkia excrementavium</name>
    <dbReference type="NCBI Taxonomy" id="2838505"/>
    <lineage>
        <taxon>Bacteria</taxon>
        <taxon>Bacillati</taxon>
        <taxon>Bacillota</taxon>
        <taxon>Clostridia</taxon>
        <taxon>Christensenellales</taxon>
        <taxon>Christensenellaceae</taxon>
        <taxon>Candidatus Borkfalkia</taxon>
    </lineage>
</organism>
<evidence type="ECO:0000256" key="1">
    <source>
        <dbReference type="SAM" id="SignalP"/>
    </source>
</evidence>
<evidence type="ECO:0000313" key="3">
    <source>
        <dbReference type="Proteomes" id="UP000824135"/>
    </source>
</evidence>
<reference evidence="2" key="1">
    <citation type="journal article" date="2021" name="PeerJ">
        <title>Extensive microbial diversity within the chicken gut microbiome revealed by metagenomics and culture.</title>
        <authorList>
            <person name="Gilroy R."/>
            <person name="Ravi A."/>
            <person name="Getino M."/>
            <person name="Pursley I."/>
            <person name="Horton D.L."/>
            <person name="Alikhan N.F."/>
            <person name="Baker D."/>
            <person name="Gharbi K."/>
            <person name="Hall N."/>
            <person name="Watson M."/>
            <person name="Adriaenssens E.M."/>
            <person name="Foster-Nyarko E."/>
            <person name="Jarju S."/>
            <person name="Secka A."/>
            <person name="Antonio M."/>
            <person name="Oren A."/>
            <person name="Chaudhuri R.R."/>
            <person name="La Ragione R."/>
            <person name="Hildebrand F."/>
            <person name="Pallen M.J."/>
        </authorList>
    </citation>
    <scope>NUCLEOTIDE SEQUENCE</scope>
    <source>
        <strain evidence="2">CHK199-9574</strain>
    </source>
</reference>
<evidence type="ECO:0000313" key="2">
    <source>
        <dbReference type="EMBL" id="HIY77880.1"/>
    </source>
</evidence>
<feature type="signal peptide" evidence="1">
    <location>
        <begin position="1"/>
        <end position="28"/>
    </location>
</feature>
<dbReference type="EMBL" id="DXCO01000019">
    <property type="protein sequence ID" value="HIY77880.1"/>
    <property type="molecule type" value="Genomic_DNA"/>
</dbReference>
<dbReference type="Proteomes" id="UP000824135">
    <property type="component" value="Unassembled WGS sequence"/>
</dbReference>
<evidence type="ECO:0008006" key="4">
    <source>
        <dbReference type="Google" id="ProtNLM"/>
    </source>
</evidence>
<feature type="chain" id="PRO_5039330228" description="Spi protease inhibitor domain-containing protein" evidence="1">
    <location>
        <begin position="29"/>
        <end position="402"/>
    </location>
</feature>
<gene>
    <name evidence="2" type="ORF">H9728_02445</name>
</gene>
<accession>A0A9D2CFW5</accession>
<sequence>MKRPKRLIILLLVSILAAASFSALTANAWVGDRYETETIAFESIMREMKEDQGYDYETYTYEKSATYTTGGALSGYAYGFTLDGERDGYVLMVATGGGYEVTEIFVDTPNPFAGNDGVNIYPTFMQYVSYKDGKYYDLKTGAEITAESVVAAEQKGFGFNGGGDSSLTESWTERVYYDEKNVITDQVEKGMPGYGGGAQGTNTCAPDAGMHLLAYWDIYNEDLIPNCQTYTIYMGIFLWSGLQGAVADTADELYDLMETNDHGAGTSISWFKTGLTKYAQQHGNYSVTYRSTMQNGAYSMSKMLSEFAADRPVVMFLYPQFNFVIAMDEYDGYDYIAQNDYDASHTMVAYGRQINQYYQNGKLTREITFLKVASALQSGGLGWVRLNAGYLDIEDSFSVEIS</sequence>